<evidence type="ECO:0000313" key="9">
    <source>
        <dbReference type="EMBL" id="PAB57762.1"/>
    </source>
</evidence>
<dbReference type="PANTHER" id="PTHR34975:SF2">
    <property type="entry name" value="SPORE GERMINATION PROTEIN A2"/>
    <property type="match status" value="1"/>
</dbReference>
<name>A0A267MED6_9FIRM</name>
<keyword evidence="6 8" id="KW-1133">Transmembrane helix</keyword>
<feature type="transmembrane region" description="Helical" evidence="8">
    <location>
        <begin position="219"/>
        <end position="241"/>
    </location>
</feature>
<dbReference type="OrthoDB" id="1931502at2"/>
<feature type="transmembrane region" description="Helical" evidence="8">
    <location>
        <begin position="187"/>
        <end position="207"/>
    </location>
</feature>
<dbReference type="GO" id="GO:0016020">
    <property type="term" value="C:membrane"/>
    <property type="evidence" value="ECO:0007669"/>
    <property type="project" value="UniProtKB-SubCell"/>
</dbReference>
<keyword evidence="4" id="KW-0309">Germination</keyword>
<comment type="similarity">
    <text evidence="2">Belongs to the amino acid-polyamine-organocation (APC) superfamily. Spore germination protein (SGP) (TC 2.A.3.9) family.</text>
</comment>
<dbReference type="EMBL" id="NIBG01000023">
    <property type="protein sequence ID" value="PAB57762.1"/>
    <property type="molecule type" value="Genomic_DNA"/>
</dbReference>
<feature type="transmembrane region" description="Helical" evidence="8">
    <location>
        <begin position="118"/>
        <end position="138"/>
    </location>
</feature>
<dbReference type="PANTHER" id="PTHR34975">
    <property type="entry name" value="SPORE GERMINATION PROTEIN A2"/>
    <property type="match status" value="1"/>
</dbReference>
<feature type="transmembrane region" description="Helical" evidence="8">
    <location>
        <begin position="338"/>
        <end position="359"/>
    </location>
</feature>
<feature type="transmembrane region" description="Helical" evidence="8">
    <location>
        <begin position="147"/>
        <end position="167"/>
    </location>
</feature>
<dbReference type="Proteomes" id="UP000216024">
    <property type="component" value="Unassembled WGS sequence"/>
</dbReference>
<evidence type="ECO:0000256" key="3">
    <source>
        <dbReference type="ARBA" id="ARBA00022448"/>
    </source>
</evidence>
<evidence type="ECO:0000256" key="4">
    <source>
        <dbReference type="ARBA" id="ARBA00022544"/>
    </source>
</evidence>
<evidence type="ECO:0000256" key="2">
    <source>
        <dbReference type="ARBA" id="ARBA00007998"/>
    </source>
</evidence>
<dbReference type="Gene3D" id="1.20.1740.10">
    <property type="entry name" value="Amino acid/polyamine transporter I"/>
    <property type="match status" value="1"/>
</dbReference>
<evidence type="ECO:0000256" key="7">
    <source>
        <dbReference type="ARBA" id="ARBA00023136"/>
    </source>
</evidence>
<sequence>MFNNWKISPRQFRILVTMCYIGTSILFSPVGLAADAKQDAWLAAIVGNILGLLLVCIYNTVGNYFSNMTLIEYTEKVLGKWLGKTLSLLFISFLFINCSMILWTAGNFITTQIMPETPIQYTNAFFALIIIIGTRLGLETFARAAEVLYPFVIGLLIILVIFILPDIEFKNIQPVFEYGIKPILKGGLFYCTFSSLTLITLMMIFPAYVNNLKEAKKSFLSGTLIGGIIIFLIATLCILVLGHDMTARNAFASYALAKKISLGNFIERIEAIIAIIWFITIFYKIILYFYGSVIGIAQILNLKDYHSLTLPMGMILTVLSLVVYPSSMYEDIWNATTWLPHVLAYGFFLPLLLLIVSLFRKI</sequence>
<keyword evidence="3" id="KW-0813">Transport</keyword>
<evidence type="ECO:0000256" key="1">
    <source>
        <dbReference type="ARBA" id="ARBA00004141"/>
    </source>
</evidence>
<dbReference type="NCBIfam" id="TIGR00912">
    <property type="entry name" value="2A0309"/>
    <property type="match status" value="1"/>
</dbReference>
<evidence type="ECO:0000256" key="8">
    <source>
        <dbReference type="SAM" id="Phobius"/>
    </source>
</evidence>
<keyword evidence="10" id="KW-1185">Reference proteome</keyword>
<feature type="transmembrane region" description="Helical" evidence="8">
    <location>
        <begin position="271"/>
        <end position="296"/>
    </location>
</feature>
<reference evidence="9 10" key="1">
    <citation type="submission" date="2017-06" db="EMBL/GenBank/DDBJ databases">
        <title>Draft genome sequence of anaerobic fermentative bacterium Anaeromicrobium sediminis DY2726D isolated from West Pacific Ocean sediments.</title>
        <authorList>
            <person name="Zeng X."/>
        </authorList>
    </citation>
    <scope>NUCLEOTIDE SEQUENCE [LARGE SCALE GENOMIC DNA]</scope>
    <source>
        <strain evidence="9 10">DY2726D</strain>
    </source>
</reference>
<evidence type="ECO:0000256" key="5">
    <source>
        <dbReference type="ARBA" id="ARBA00022692"/>
    </source>
</evidence>
<proteinExistence type="inferred from homology"/>
<feature type="transmembrane region" description="Helical" evidence="8">
    <location>
        <begin position="308"/>
        <end position="326"/>
    </location>
</feature>
<evidence type="ECO:0000313" key="10">
    <source>
        <dbReference type="Proteomes" id="UP000216024"/>
    </source>
</evidence>
<gene>
    <name evidence="9" type="ORF">CCE28_18245</name>
</gene>
<protein>
    <submittedName>
        <fullName evidence="9">Spore gernimation protein</fullName>
    </submittedName>
</protein>
<feature type="transmembrane region" description="Helical" evidence="8">
    <location>
        <begin position="86"/>
        <end position="106"/>
    </location>
</feature>
<dbReference type="Pfam" id="PF03845">
    <property type="entry name" value="Spore_permease"/>
    <property type="match status" value="1"/>
</dbReference>
<keyword evidence="5 8" id="KW-0812">Transmembrane</keyword>
<evidence type="ECO:0000256" key="6">
    <source>
        <dbReference type="ARBA" id="ARBA00022989"/>
    </source>
</evidence>
<keyword evidence="7 8" id="KW-0472">Membrane</keyword>
<dbReference type="RefSeq" id="WP_095135167.1">
    <property type="nucleotide sequence ID" value="NZ_NIBG01000023.1"/>
</dbReference>
<feature type="transmembrane region" description="Helical" evidence="8">
    <location>
        <begin position="12"/>
        <end position="34"/>
    </location>
</feature>
<organism evidence="9 10">
    <name type="scientific">Anaeromicrobium sediminis</name>
    <dbReference type="NCBI Taxonomy" id="1478221"/>
    <lineage>
        <taxon>Bacteria</taxon>
        <taxon>Bacillati</taxon>
        <taxon>Bacillota</taxon>
        <taxon>Clostridia</taxon>
        <taxon>Peptostreptococcales</taxon>
        <taxon>Thermotaleaceae</taxon>
        <taxon>Anaeromicrobium</taxon>
    </lineage>
</organism>
<dbReference type="InterPro" id="IPR004761">
    <property type="entry name" value="Spore_GerAB"/>
</dbReference>
<accession>A0A267MED6</accession>
<comment type="subcellular location">
    <subcellularLocation>
        <location evidence="1">Membrane</location>
        <topology evidence="1">Multi-pass membrane protein</topology>
    </subcellularLocation>
</comment>
<dbReference type="AlphaFoldDB" id="A0A267MED6"/>
<comment type="caution">
    <text evidence="9">The sequence shown here is derived from an EMBL/GenBank/DDBJ whole genome shotgun (WGS) entry which is preliminary data.</text>
</comment>
<dbReference type="GO" id="GO:0009847">
    <property type="term" value="P:spore germination"/>
    <property type="evidence" value="ECO:0007669"/>
    <property type="project" value="InterPro"/>
</dbReference>
<feature type="transmembrane region" description="Helical" evidence="8">
    <location>
        <begin position="40"/>
        <end position="65"/>
    </location>
</feature>